<evidence type="ECO:0000313" key="4">
    <source>
        <dbReference type="Proteomes" id="UP000070657"/>
    </source>
</evidence>
<evidence type="ECO:0000313" key="3">
    <source>
        <dbReference type="EMBL" id="KXA92269.1"/>
    </source>
</evidence>
<protein>
    <recommendedName>
        <fullName evidence="2">YokE-like PH domain-containing protein</fullName>
    </recommendedName>
</protein>
<dbReference type="Pfam" id="PF14470">
    <property type="entry name" value="bPH_3"/>
    <property type="match status" value="1"/>
</dbReference>
<dbReference type="AlphaFoldDB" id="A0A133UDJ7"/>
<evidence type="ECO:0000256" key="1">
    <source>
        <dbReference type="SAM" id="MobiDB-lite"/>
    </source>
</evidence>
<keyword evidence="4" id="KW-1185">Reference proteome</keyword>
<feature type="domain" description="YokE-like PH" evidence="2">
    <location>
        <begin position="11"/>
        <end position="72"/>
    </location>
</feature>
<name>A0A133UDJ7_9EURY</name>
<evidence type="ECO:0000259" key="2">
    <source>
        <dbReference type="Pfam" id="PF14470"/>
    </source>
</evidence>
<dbReference type="InterPro" id="IPR039519">
    <property type="entry name" value="YokE-like_PH"/>
</dbReference>
<accession>A0A133UDJ7</accession>
<dbReference type="EMBL" id="LHXP01000080">
    <property type="protein sequence ID" value="KXA92269.1"/>
    <property type="molecule type" value="Genomic_DNA"/>
</dbReference>
<feature type="region of interest" description="Disordered" evidence="1">
    <location>
        <begin position="69"/>
        <end position="89"/>
    </location>
</feature>
<sequence>EWEGPKVSHNDKDYKVYITNERLILHKERGFISKTDDLVAWDLKEIEQIQYKGGWRSGVVTIEVGGKEETVEPSEEGPNLTAKVRARIS</sequence>
<comment type="caution">
    <text evidence="3">The sequence shown here is derived from an EMBL/GenBank/DDBJ whole genome shotgun (WGS) entry which is preliminary data.</text>
</comment>
<dbReference type="Proteomes" id="UP000070657">
    <property type="component" value="Unassembled WGS sequence"/>
</dbReference>
<proteinExistence type="predicted"/>
<reference evidence="3 4" key="1">
    <citation type="journal article" date="2016" name="Sci. Rep.">
        <title>Metabolic traits of an uncultured archaeal lineage -MSBL1- from brine pools of the Red Sea.</title>
        <authorList>
            <person name="Mwirichia R."/>
            <person name="Alam I."/>
            <person name="Rashid M."/>
            <person name="Vinu M."/>
            <person name="Ba-Alawi W."/>
            <person name="Anthony Kamau A."/>
            <person name="Kamanda Ngugi D."/>
            <person name="Goker M."/>
            <person name="Klenk H.P."/>
            <person name="Bajic V."/>
            <person name="Stingl U."/>
        </authorList>
    </citation>
    <scope>NUCLEOTIDE SEQUENCE [LARGE SCALE GENOMIC DNA]</scope>
    <source>
        <strain evidence="3">SCGC-AAA259E22</strain>
    </source>
</reference>
<organism evidence="3 4">
    <name type="scientific">candidate division MSBL1 archaeon SCGC-AAA259E22</name>
    <dbReference type="NCBI Taxonomy" id="1698265"/>
    <lineage>
        <taxon>Archaea</taxon>
        <taxon>Methanobacteriati</taxon>
        <taxon>Methanobacteriota</taxon>
        <taxon>candidate division MSBL1</taxon>
    </lineage>
</organism>
<feature type="non-terminal residue" evidence="3">
    <location>
        <position position="1"/>
    </location>
</feature>
<gene>
    <name evidence="3" type="ORF">AKJ66_04445</name>
</gene>